<dbReference type="InterPro" id="IPR016090">
    <property type="entry name" value="PLA2-like_dom"/>
</dbReference>
<dbReference type="Proteomes" id="UP001519460">
    <property type="component" value="Unassembled WGS sequence"/>
</dbReference>
<dbReference type="AlphaFoldDB" id="A0ABD0LDM7"/>
<dbReference type="EMBL" id="JACVVK020000058">
    <property type="protein sequence ID" value="KAK7497436.1"/>
    <property type="molecule type" value="Genomic_DNA"/>
</dbReference>
<feature type="compositionally biased region" description="Low complexity" evidence="1">
    <location>
        <begin position="138"/>
        <end position="150"/>
    </location>
</feature>
<keyword evidence="5" id="KW-1185">Reference proteome</keyword>
<keyword evidence="2" id="KW-0732">Signal</keyword>
<accession>A0ABD0LDM7</accession>
<organism evidence="4 5">
    <name type="scientific">Batillaria attramentaria</name>
    <dbReference type="NCBI Taxonomy" id="370345"/>
    <lineage>
        <taxon>Eukaryota</taxon>
        <taxon>Metazoa</taxon>
        <taxon>Spiralia</taxon>
        <taxon>Lophotrochozoa</taxon>
        <taxon>Mollusca</taxon>
        <taxon>Gastropoda</taxon>
        <taxon>Caenogastropoda</taxon>
        <taxon>Sorbeoconcha</taxon>
        <taxon>Cerithioidea</taxon>
        <taxon>Batillariidae</taxon>
        <taxon>Batillaria</taxon>
    </lineage>
</organism>
<evidence type="ECO:0000313" key="5">
    <source>
        <dbReference type="Proteomes" id="UP001519460"/>
    </source>
</evidence>
<feature type="domain" description="Phospholipase A2-like central" evidence="3">
    <location>
        <begin position="153"/>
        <end position="173"/>
    </location>
</feature>
<feature type="signal peptide" evidence="2">
    <location>
        <begin position="1"/>
        <end position="22"/>
    </location>
</feature>
<feature type="region of interest" description="Disordered" evidence="1">
    <location>
        <begin position="105"/>
        <end position="153"/>
    </location>
</feature>
<protein>
    <recommendedName>
        <fullName evidence="3">Phospholipase A2-like central domain-containing protein</fullName>
    </recommendedName>
</protein>
<name>A0ABD0LDM7_9CAEN</name>
<feature type="chain" id="PRO_5044877697" description="Phospholipase A2-like central domain-containing protein" evidence="2">
    <location>
        <begin position="23"/>
        <end position="174"/>
    </location>
</feature>
<evidence type="ECO:0000256" key="2">
    <source>
        <dbReference type="SAM" id="SignalP"/>
    </source>
</evidence>
<evidence type="ECO:0000259" key="3">
    <source>
        <dbReference type="Pfam" id="PF05826"/>
    </source>
</evidence>
<comment type="caution">
    <text evidence="4">The sequence shown here is derived from an EMBL/GenBank/DDBJ whole genome shotgun (WGS) entry which is preliminary data.</text>
</comment>
<proteinExistence type="predicted"/>
<reference evidence="4 5" key="1">
    <citation type="journal article" date="2023" name="Sci. Data">
        <title>Genome assembly of the Korean intertidal mud-creeper Batillaria attramentaria.</title>
        <authorList>
            <person name="Patra A.K."/>
            <person name="Ho P.T."/>
            <person name="Jun S."/>
            <person name="Lee S.J."/>
            <person name="Kim Y."/>
            <person name="Won Y.J."/>
        </authorList>
    </citation>
    <scope>NUCLEOTIDE SEQUENCE [LARGE SCALE GENOMIC DNA]</scope>
    <source>
        <strain evidence="4">Wonlab-2016</strain>
    </source>
</reference>
<evidence type="ECO:0000313" key="4">
    <source>
        <dbReference type="EMBL" id="KAK7497436.1"/>
    </source>
</evidence>
<evidence type="ECO:0000256" key="1">
    <source>
        <dbReference type="SAM" id="MobiDB-lite"/>
    </source>
</evidence>
<sequence length="174" mass="18696">MLGLLPSVVVVVAVCLFAPTCAVLLKEGEIGFSVSHLTPLLHRIEATDGRSALTAVVSRDQGLIACRVHDSMENVEKVLRYHNLTIQTIGLEEIQSTWSRCLMTESPSSQSEARARTRRKRATPSDVIDYSGQPFPPDFSSGSPTGPGSSLAIVPGTKWCGKGNVAKTFDDLGE</sequence>
<dbReference type="Pfam" id="PF05826">
    <property type="entry name" value="Phospholip_A2_2"/>
    <property type="match status" value="1"/>
</dbReference>
<gene>
    <name evidence="4" type="ORF">BaRGS_00011278</name>
</gene>